<dbReference type="GO" id="GO:0016787">
    <property type="term" value="F:hydrolase activity"/>
    <property type="evidence" value="ECO:0007669"/>
    <property type="project" value="UniProtKB-KW"/>
</dbReference>
<protein>
    <submittedName>
        <fullName evidence="2">Phospholipase ytpA</fullName>
        <ecNumber evidence="2">3.1.1.-</ecNumber>
    </submittedName>
</protein>
<dbReference type="AlphaFoldDB" id="A0A447KM90"/>
<name>A0A447KM90_SEROD</name>
<feature type="domain" description="Serine aminopeptidase S33" evidence="1">
    <location>
        <begin position="25"/>
        <end position="250"/>
    </location>
</feature>
<evidence type="ECO:0000259" key="1">
    <source>
        <dbReference type="Pfam" id="PF12146"/>
    </source>
</evidence>
<dbReference type="InterPro" id="IPR000073">
    <property type="entry name" value="AB_hydrolase_1"/>
</dbReference>
<sequence>MSEHNVSFIKGCHGNIALHDWGNPQPRFLALLVHGYGEHLGRYHYVARTLHDIGARVFGPDHLGHGLSQGERVLIEDFDTLVDDLHQIATRFQQRFPSLPLVVIGHSMGGLIASRYVQRYGEKVQALVLSGPLIGRKTAISDLYDLDTLPDDPLDTTTLSRDPAVGAAYNADPLVWHGPFKRATLGAMQTMLARINAGPSFGNLPTLWLHGENDRLVLLEDTRTGIDILQGSHLETAIFPGAQHEIFNEINKDQVLKRLTTFIERQLSALGEKL</sequence>
<evidence type="ECO:0000313" key="3">
    <source>
        <dbReference type="Proteomes" id="UP000281391"/>
    </source>
</evidence>
<dbReference type="PANTHER" id="PTHR11614">
    <property type="entry name" value="PHOSPHOLIPASE-RELATED"/>
    <property type="match status" value="1"/>
</dbReference>
<dbReference type="Pfam" id="PF12146">
    <property type="entry name" value="Hydrolase_4"/>
    <property type="match status" value="1"/>
</dbReference>
<proteinExistence type="predicted"/>
<dbReference type="EMBL" id="LR134117">
    <property type="protein sequence ID" value="VDZ53061.1"/>
    <property type="molecule type" value="Genomic_DNA"/>
</dbReference>
<dbReference type="SUPFAM" id="SSF53474">
    <property type="entry name" value="alpha/beta-Hydrolases"/>
    <property type="match status" value="1"/>
</dbReference>
<dbReference type="InterPro" id="IPR051044">
    <property type="entry name" value="MAG_DAG_Lipase"/>
</dbReference>
<dbReference type="PRINTS" id="PR00111">
    <property type="entry name" value="ABHYDROLASE"/>
</dbReference>
<dbReference type="EC" id="3.1.1.-" evidence="2"/>
<dbReference type="KEGG" id="sof:NCTC11214_00935"/>
<accession>A0A447KM90</accession>
<evidence type="ECO:0000313" key="2">
    <source>
        <dbReference type="EMBL" id="VDZ53061.1"/>
    </source>
</evidence>
<keyword evidence="2" id="KW-0378">Hydrolase</keyword>
<dbReference type="Proteomes" id="UP000281391">
    <property type="component" value="Chromosome"/>
</dbReference>
<dbReference type="InterPro" id="IPR022742">
    <property type="entry name" value="Hydrolase_4"/>
</dbReference>
<reference evidence="2 3" key="1">
    <citation type="submission" date="2018-12" db="EMBL/GenBank/DDBJ databases">
        <authorList>
            <consortium name="Pathogen Informatics"/>
        </authorList>
    </citation>
    <scope>NUCLEOTIDE SEQUENCE [LARGE SCALE GENOMIC DNA]</scope>
    <source>
        <strain evidence="2 3">NCTC11214</strain>
    </source>
</reference>
<dbReference type="RefSeq" id="WP_004955651.1">
    <property type="nucleotide sequence ID" value="NZ_JAEKCK010000004.1"/>
</dbReference>
<gene>
    <name evidence="2" type="primary">ytpA</name>
    <name evidence="2" type="ORF">NCTC11214_00935</name>
</gene>
<dbReference type="Gene3D" id="3.40.50.1820">
    <property type="entry name" value="alpha/beta hydrolase"/>
    <property type="match status" value="1"/>
</dbReference>
<organism evidence="2 3">
    <name type="scientific">Serratia odorifera</name>
    <dbReference type="NCBI Taxonomy" id="618"/>
    <lineage>
        <taxon>Bacteria</taxon>
        <taxon>Pseudomonadati</taxon>
        <taxon>Pseudomonadota</taxon>
        <taxon>Gammaproteobacteria</taxon>
        <taxon>Enterobacterales</taxon>
        <taxon>Yersiniaceae</taxon>
        <taxon>Serratia</taxon>
    </lineage>
</organism>
<dbReference type="InterPro" id="IPR029058">
    <property type="entry name" value="AB_hydrolase_fold"/>
</dbReference>